<protein>
    <recommendedName>
        <fullName evidence="6">PAS domain-containing protein</fullName>
    </recommendedName>
</protein>
<dbReference type="CDD" id="cd00130">
    <property type="entry name" value="PAS"/>
    <property type="match status" value="1"/>
</dbReference>
<evidence type="ECO:0008006" key="6">
    <source>
        <dbReference type="Google" id="ProtNLM"/>
    </source>
</evidence>
<evidence type="ECO:0000259" key="4">
    <source>
        <dbReference type="SMART" id="SM00091"/>
    </source>
</evidence>
<dbReference type="SUPFAM" id="SSF55785">
    <property type="entry name" value="PYP-like sensor domain (PAS domain)"/>
    <property type="match status" value="2"/>
</dbReference>
<organism evidence="5">
    <name type="scientific">Candidatus Methanophaga sp. ANME-1 ERB7</name>
    <dbReference type="NCBI Taxonomy" id="2759913"/>
    <lineage>
        <taxon>Archaea</taxon>
        <taxon>Methanobacteriati</taxon>
        <taxon>Methanobacteriota</taxon>
        <taxon>Stenosarchaea group</taxon>
        <taxon>Methanomicrobia</taxon>
        <taxon>Candidatus Methanophagales</taxon>
        <taxon>Candidatus Methanophagaceae</taxon>
        <taxon>Candidatus Methanophaga</taxon>
    </lineage>
</organism>
<evidence type="ECO:0000313" key="5">
    <source>
        <dbReference type="EMBL" id="QNO55302.1"/>
    </source>
</evidence>
<reference evidence="5" key="1">
    <citation type="submission" date="2020-06" db="EMBL/GenBank/DDBJ databases">
        <title>Unique genomic features of the anaerobic methanotrophic archaea.</title>
        <authorList>
            <person name="Chadwick G.L."/>
            <person name="Skennerton C.T."/>
            <person name="Laso-Perez R."/>
            <person name="Leu A.O."/>
            <person name="Speth D.R."/>
            <person name="Yu H."/>
            <person name="Morgan-Lang C."/>
            <person name="Hatzenpichler R."/>
            <person name="Goudeau D."/>
            <person name="Malmstrom R."/>
            <person name="Brazelton W.J."/>
            <person name="Woyke T."/>
            <person name="Hallam S.J."/>
            <person name="Tyson G.W."/>
            <person name="Wegener G."/>
            <person name="Boetius A."/>
            <person name="Orphan V."/>
        </authorList>
    </citation>
    <scope>NUCLEOTIDE SEQUENCE</scope>
</reference>
<feature type="domain" description="PAS" evidence="4">
    <location>
        <begin position="86"/>
        <end position="148"/>
    </location>
</feature>
<evidence type="ECO:0000256" key="1">
    <source>
        <dbReference type="ARBA" id="ARBA00023015"/>
    </source>
</evidence>
<feature type="domain" description="GAF" evidence="3">
    <location>
        <begin position="219"/>
        <end position="376"/>
    </location>
</feature>
<dbReference type="PANTHER" id="PTHR44757">
    <property type="entry name" value="DIGUANYLATE CYCLASE DGCP"/>
    <property type="match status" value="1"/>
</dbReference>
<dbReference type="InterPro" id="IPR036390">
    <property type="entry name" value="WH_DNA-bd_sf"/>
</dbReference>
<keyword evidence="1" id="KW-0805">Transcription regulation</keyword>
<dbReference type="SUPFAM" id="SSF55781">
    <property type="entry name" value="GAF domain-like"/>
    <property type="match status" value="1"/>
</dbReference>
<evidence type="ECO:0000256" key="2">
    <source>
        <dbReference type="ARBA" id="ARBA00023163"/>
    </source>
</evidence>
<dbReference type="SMART" id="SM00065">
    <property type="entry name" value="GAF"/>
    <property type="match status" value="1"/>
</dbReference>
<dbReference type="Gene3D" id="3.30.450.40">
    <property type="match status" value="1"/>
</dbReference>
<gene>
    <name evidence="5" type="ORF">NDMCNHHP_00002</name>
</gene>
<proteinExistence type="predicted"/>
<name>A0A7G9Z4W8_9EURY</name>
<dbReference type="AlphaFoldDB" id="A0A7G9Z4W8"/>
<evidence type="ECO:0000259" key="3">
    <source>
        <dbReference type="SMART" id="SM00065"/>
    </source>
</evidence>
<accession>A0A7G9Z4W8</accession>
<dbReference type="Pfam" id="PF13426">
    <property type="entry name" value="PAS_9"/>
    <property type="match status" value="2"/>
</dbReference>
<dbReference type="InterPro" id="IPR000014">
    <property type="entry name" value="PAS"/>
</dbReference>
<sequence>MGAEEGTFNRIIEAIQNIGETGATIDELSEIVHLERHTLSKYLSQLRADGRLSYKRIGRAKVWFVSKAPLQHIFRLSEDEKTYTEKILSRILSDMPEGVLVMDFDYNILFMNRHLITIYGDCIGQKFYHAIFDALPESPIQSKIRAIIDSKDEEIEYQTSDKKGRTLEIKARKAENPDGSSSIIVLISDTSEKVRREERIKHLSELHRLLGESVNRSYTMDQLCSTILENVRSVISYDMGDILIYNMETNRLTCSAEIGYPDTEENGRKEEVENWKKGIVRAVNQRRGPAFIAFNKDERNKEGDELTSSTNNLAQEYNLQEMYVVPLKTKGEHHGALLILTGSGRKLSEEDRSLIEGVSEEIAGGIAKIKAEEELRVKASAIEISINPVFMADMAGKLTYVNPSFLEMWCYDTEKEVLGCSCTEFWKQRADVDILTEVLGKGIWIGKLIGVRKDGSEFKTRLSTSLILGTKGPLQFVAVAESRFASNNKKEEYP</sequence>
<dbReference type="Gene3D" id="3.30.450.20">
    <property type="entry name" value="PAS domain"/>
    <property type="match status" value="2"/>
</dbReference>
<feature type="domain" description="PAS" evidence="4">
    <location>
        <begin position="376"/>
        <end position="444"/>
    </location>
</feature>
<dbReference type="InterPro" id="IPR003018">
    <property type="entry name" value="GAF"/>
</dbReference>
<dbReference type="PANTHER" id="PTHR44757:SF2">
    <property type="entry name" value="BIOFILM ARCHITECTURE MAINTENANCE PROTEIN MBAA"/>
    <property type="match status" value="1"/>
</dbReference>
<dbReference type="Gene3D" id="1.10.10.10">
    <property type="entry name" value="Winged helix-like DNA-binding domain superfamily/Winged helix DNA-binding domain"/>
    <property type="match status" value="1"/>
</dbReference>
<dbReference type="InterPro" id="IPR052155">
    <property type="entry name" value="Biofilm_reg_signaling"/>
</dbReference>
<dbReference type="InterPro" id="IPR036388">
    <property type="entry name" value="WH-like_DNA-bd_sf"/>
</dbReference>
<dbReference type="NCBIfam" id="TIGR00229">
    <property type="entry name" value="sensory_box"/>
    <property type="match status" value="1"/>
</dbReference>
<dbReference type="SUPFAM" id="SSF46785">
    <property type="entry name" value="Winged helix' DNA-binding domain"/>
    <property type="match status" value="1"/>
</dbReference>
<dbReference type="InterPro" id="IPR035965">
    <property type="entry name" value="PAS-like_dom_sf"/>
</dbReference>
<dbReference type="SMART" id="SM00091">
    <property type="entry name" value="PAS"/>
    <property type="match status" value="2"/>
</dbReference>
<keyword evidence="2" id="KW-0804">Transcription</keyword>
<dbReference type="EMBL" id="MT631609">
    <property type="protein sequence ID" value="QNO55302.1"/>
    <property type="molecule type" value="Genomic_DNA"/>
</dbReference>
<dbReference type="InterPro" id="IPR029016">
    <property type="entry name" value="GAF-like_dom_sf"/>
</dbReference>